<dbReference type="EMBL" id="SLZZ01000006">
    <property type="protein sequence ID" value="TCS80320.1"/>
    <property type="molecule type" value="Genomic_DNA"/>
</dbReference>
<dbReference type="GO" id="GO:0006310">
    <property type="term" value="P:DNA recombination"/>
    <property type="evidence" value="ECO:0007669"/>
    <property type="project" value="UniProtKB-KW"/>
</dbReference>
<dbReference type="Gene3D" id="1.10.443.10">
    <property type="entry name" value="Intergrase catalytic core"/>
    <property type="match status" value="1"/>
</dbReference>
<evidence type="ECO:0000256" key="1">
    <source>
        <dbReference type="ARBA" id="ARBA00023172"/>
    </source>
</evidence>
<dbReference type="PROSITE" id="PS51898">
    <property type="entry name" value="TYR_RECOMBINASE"/>
    <property type="match status" value="1"/>
</dbReference>
<dbReference type="InterPro" id="IPR013762">
    <property type="entry name" value="Integrase-like_cat_sf"/>
</dbReference>
<dbReference type="AlphaFoldDB" id="A0A4R3KBG1"/>
<evidence type="ECO:0000259" key="2">
    <source>
        <dbReference type="PROSITE" id="PS51898"/>
    </source>
</evidence>
<evidence type="ECO:0000313" key="3">
    <source>
        <dbReference type="EMBL" id="TCS80320.1"/>
    </source>
</evidence>
<protein>
    <submittedName>
        <fullName evidence="3">Phage integrase family protein</fullName>
    </submittedName>
</protein>
<dbReference type="GO" id="GO:0003677">
    <property type="term" value="F:DNA binding"/>
    <property type="evidence" value="ECO:0007669"/>
    <property type="project" value="InterPro"/>
</dbReference>
<name>A0A4R3KBG1_9FIRM</name>
<gene>
    <name evidence="3" type="ORF">EDD59_106146</name>
</gene>
<accession>A0A4R3KBG1</accession>
<keyword evidence="4" id="KW-1185">Reference proteome</keyword>
<dbReference type="InterPro" id="IPR011010">
    <property type="entry name" value="DNA_brk_join_enz"/>
</dbReference>
<dbReference type="SUPFAM" id="SSF56349">
    <property type="entry name" value="DNA breaking-rejoining enzymes"/>
    <property type="match status" value="1"/>
</dbReference>
<sequence>MRHTRSIHLYRGGMPLALLSEFLGHASIETTRIYAYADTEMKRKAIEKATSVTTDSDEPPIWDDSDEETLRKLAGLR</sequence>
<comment type="caution">
    <text evidence="3">The sequence shown here is derived from an EMBL/GenBank/DDBJ whole genome shotgun (WGS) entry which is preliminary data.</text>
</comment>
<proteinExistence type="predicted"/>
<dbReference type="InterPro" id="IPR002104">
    <property type="entry name" value="Integrase_catalytic"/>
</dbReference>
<keyword evidence="1" id="KW-0233">DNA recombination</keyword>
<dbReference type="GO" id="GO:0015074">
    <property type="term" value="P:DNA integration"/>
    <property type="evidence" value="ECO:0007669"/>
    <property type="project" value="InterPro"/>
</dbReference>
<reference evidence="3 4" key="1">
    <citation type="submission" date="2019-03" db="EMBL/GenBank/DDBJ databases">
        <title>Genomic Encyclopedia of Type Strains, Phase IV (KMG-IV): sequencing the most valuable type-strain genomes for metagenomic binning, comparative biology and taxonomic classification.</title>
        <authorList>
            <person name="Goeker M."/>
        </authorList>
    </citation>
    <scope>NUCLEOTIDE SEQUENCE [LARGE SCALE GENOMIC DNA]</scope>
    <source>
        <strain evidence="3 4">DSM 29489</strain>
    </source>
</reference>
<dbReference type="Pfam" id="PF00589">
    <property type="entry name" value="Phage_integrase"/>
    <property type="match status" value="1"/>
</dbReference>
<feature type="domain" description="Tyr recombinase" evidence="2">
    <location>
        <begin position="1"/>
        <end position="47"/>
    </location>
</feature>
<dbReference type="RefSeq" id="WP_243117356.1">
    <property type="nucleotide sequence ID" value="NZ_SLZZ01000006.1"/>
</dbReference>
<organism evidence="3 4">
    <name type="scientific">Muricomes intestini</name>
    <dbReference type="NCBI Taxonomy" id="1796634"/>
    <lineage>
        <taxon>Bacteria</taxon>
        <taxon>Bacillati</taxon>
        <taxon>Bacillota</taxon>
        <taxon>Clostridia</taxon>
        <taxon>Lachnospirales</taxon>
        <taxon>Lachnospiraceae</taxon>
        <taxon>Muricomes</taxon>
    </lineage>
</organism>
<dbReference type="Proteomes" id="UP000295726">
    <property type="component" value="Unassembled WGS sequence"/>
</dbReference>
<evidence type="ECO:0000313" key="4">
    <source>
        <dbReference type="Proteomes" id="UP000295726"/>
    </source>
</evidence>